<dbReference type="InterPro" id="IPR045058">
    <property type="entry name" value="GIMA/IAN/Toc"/>
</dbReference>
<dbReference type="Pfam" id="PF04548">
    <property type="entry name" value="AIG1"/>
    <property type="match status" value="2"/>
</dbReference>
<dbReference type="Gene3D" id="3.40.50.300">
    <property type="entry name" value="P-loop containing nucleotide triphosphate hydrolases"/>
    <property type="match status" value="2"/>
</dbReference>
<reference evidence="5" key="1">
    <citation type="submission" date="2020-03" db="EMBL/GenBank/DDBJ databases">
        <authorList>
            <person name="Weist P."/>
        </authorList>
    </citation>
    <scope>NUCLEOTIDE SEQUENCE</scope>
</reference>
<proteinExistence type="inferred from homology"/>
<dbReference type="EMBL" id="CADEAL010001777">
    <property type="protein sequence ID" value="CAB1435449.1"/>
    <property type="molecule type" value="Genomic_DNA"/>
</dbReference>
<keyword evidence="2" id="KW-0547">Nucleotide-binding</keyword>
<name>A0A9N7URM9_PLEPL</name>
<dbReference type="AlphaFoldDB" id="A0A9N7URM9"/>
<evidence type="ECO:0000259" key="4">
    <source>
        <dbReference type="PROSITE" id="PS51720"/>
    </source>
</evidence>
<dbReference type="SUPFAM" id="SSF52540">
    <property type="entry name" value="P-loop containing nucleoside triphosphate hydrolases"/>
    <property type="match status" value="2"/>
</dbReference>
<dbReference type="GO" id="GO:0005525">
    <property type="term" value="F:GTP binding"/>
    <property type="evidence" value="ECO:0007669"/>
    <property type="project" value="UniProtKB-KW"/>
</dbReference>
<organism evidence="5 6">
    <name type="scientific">Pleuronectes platessa</name>
    <name type="common">European plaice</name>
    <dbReference type="NCBI Taxonomy" id="8262"/>
    <lineage>
        <taxon>Eukaryota</taxon>
        <taxon>Metazoa</taxon>
        <taxon>Chordata</taxon>
        <taxon>Craniata</taxon>
        <taxon>Vertebrata</taxon>
        <taxon>Euteleostomi</taxon>
        <taxon>Actinopterygii</taxon>
        <taxon>Neopterygii</taxon>
        <taxon>Teleostei</taxon>
        <taxon>Neoteleostei</taxon>
        <taxon>Acanthomorphata</taxon>
        <taxon>Carangaria</taxon>
        <taxon>Pleuronectiformes</taxon>
        <taxon>Pleuronectoidei</taxon>
        <taxon>Pleuronectidae</taxon>
        <taxon>Pleuronectes</taxon>
    </lineage>
</organism>
<evidence type="ECO:0000256" key="2">
    <source>
        <dbReference type="ARBA" id="ARBA00022741"/>
    </source>
</evidence>
<comment type="similarity">
    <text evidence="1">Belongs to the TRAFAC class TrmE-Era-EngA-EngB-Septin-like GTPase superfamily. AIG1/Toc34/Toc159-like paraseptin GTPase family. IAN subfamily.</text>
</comment>
<feature type="domain" description="AIG1-type G" evidence="4">
    <location>
        <begin position="227"/>
        <end position="430"/>
    </location>
</feature>
<sequence length="430" mass="48653">MQHNRAPPPAYPEKLTIALLGKKIQIKKFIGNLILNDQGYFTSESDTLVVRENISVRVINTPDFFDAECPTPDQRIIDFMALSHPGLDLFILVLDPENAREEEVVGQISKLQDVFGEQITKHLVVMFQDRERLHALAHLKEIFNVLLVVPDHLPSQCRDWCQRGHPFVYQYKDYSQDVVLRRKAAIEKRRANNNCGSGDPDETGPATLKHNFATAAPISPSVLPIPDTIFNIVLLGLTGTGKSSSANTILYTGRSKQDIMPFRSEASSIPVTNICDVRVMNKPFGVPVRLVDTPDFFSEDLRNPEAHLEKCRRYCQPGRGVVLLVVQLGRFTDGERGILPKLEKRLGWRIREETILLLTHRDDLKGDLLSHVHTHPDLRGLAEMCGLGFHAFNNKLQDNKQVIKLVKKIPNYKQLFPKIAKKEDNPCHLS</sequence>
<accession>A0A9N7URM9</accession>
<keyword evidence="3" id="KW-0342">GTP-binding</keyword>
<dbReference type="InterPro" id="IPR006703">
    <property type="entry name" value="G_AIG1"/>
</dbReference>
<protein>
    <recommendedName>
        <fullName evidence="4">AIG1-type G domain-containing protein</fullName>
    </recommendedName>
</protein>
<dbReference type="Proteomes" id="UP001153269">
    <property type="component" value="Unassembled WGS sequence"/>
</dbReference>
<comment type="caution">
    <text evidence="5">The sequence shown here is derived from an EMBL/GenBank/DDBJ whole genome shotgun (WGS) entry which is preliminary data.</text>
</comment>
<evidence type="ECO:0000313" key="6">
    <source>
        <dbReference type="Proteomes" id="UP001153269"/>
    </source>
</evidence>
<dbReference type="PANTHER" id="PTHR10903:SF188">
    <property type="entry name" value="GTPASE IMAP FAMILY MEMBER 2-LIKE-RELATED"/>
    <property type="match status" value="1"/>
</dbReference>
<dbReference type="PANTHER" id="PTHR10903">
    <property type="entry name" value="GTPASE, IMAP FAMILY MEMBER-RELATED"/>
    <property type="match status" value="1"/>
</dbReference>
<evidence type="ECO:0000256" key="1">
    <source>
        <dbReference type="ARBA" id="ARBA00008535"/>
    </source>
</evidence>
<dbReference type="PROSITE" id="PS51720">
    <property type="entry name" value="G_AIG1"/>
    <property type="match status" value="1"/>
</dbReference>
<evidence type="ECO:0000256" key="3">
    <source>
        <dbReference type="ARBA" id="ARBA00023134"/>
    </source>
</evidence>
<keyword evidence="6" id="KW-1185">Reference proteome</keyword>
<evidence type="ECO:0000313" key="5">
    <source>
        <dbReference type="EMBL" id="CAB1435449.1"/>
    </source>
</evidence>
<dbReference type="InterPro" id="IPR027417">
    <property type="entry name" value="P-loop_NTPase"/>
</dbReference>
<gene>
    <name evidence="5" type="ORF">PLEPLA_LOCUS23520</name>
</gene>